<dbReference type="EMBL" id="CP130946">
    <property type="protein sequence ID" value="XRP73372.1"/>
    <property type="molecule type" value="Genomic_DNA"/>
</dbReference>
<evidence type="ECO:0000313" key="1">
    <source>
        <dbReference type="EMBL" id="XRP73372.1"/>
    </source>
</evidence>
<reference evidence="1 2" key="1">
    <citation type="journal article" date="2021" name="ISME J.">
        <title>Genomic evolution of the class Acidithiobacillia: deep-branching Proteobacteria living in extreme acidic conditions.</title>
        <authorList>
            <person name="Moya-Beltran A."/>
            <person name="Beard S."/>
            <person name="Rojas-Villalobos C."/>
            <person name="Issotta F."/>
            <person name="Gallardo Y."/>
            <person name="Ulloa R."/>
            <person name="Giaveno A."/>
            <person name="Degli Esposti M."/>
            <person name="Johnson D.B."/>
            <person name="Quatrini R."/>
        </authorList>
    </citation>
    <scope>NUCLEOTIDE SEQUENCE [LARGE SCALE GENOMIC DNA]</scope>
    <source>
        <strain evidence="1 2">CF3</strain>
    </source>
</reference>
<keyword evidence="2" id="KW-1185">Reference proteome</keyword>
<dbReference type="Proteomes" id="UP001196097">
    <property type="component" value="Chromosome"/>
</dbReference>
<proteinExistence type="predicted"/>
<organism evidence="1 2">
    <name type="scientific">Acidithiobacillus ferruginosus</name>
    <dbReference type="NCBI Taxonomy" id="3063951"/>
    <lineage>
        <taxon>Bacteria</taxon>
        <taxon>Pseudomonadati</taxon>
        <taxon>Pseudomonadota</taxon>
        <taxon>Acidithiobacillia</taxon>
        <taxon>Acidithiobacillales</taxon>
        <taxon>Acidithiobacillaceae</taxon>
        <taxon>Acidithiobacillus</taxon>
    </lineage>
</organism>
<gene>
    <name evidence="1" type="ORF">HF292_001635</name>
</gene>
<accession>A0ACD5II18</accession>
<evidence type="ECO:0000313" key="2">
    <source>
        <dbReference type="Proteomes" id="UP001196097"/>
    </source>
</evidence>
<name>A0ACD5II18_9PROT</name>
<sequence>MMMRLYATQTSPYARKVQIALLEKNIPCDVDWVDLRAPGHAALEHNPLGKIPVLVRDDGSSVYDSAVIIQYLEVLRPEPAIIPHDPEARIEALRIESLASGIMDTTIAWVLEQRHASDCQDAAMLQRARGKILAALAMLQEETDAWQDAGTVSVLTLAQIATVAAVGYVDLRAPDFLVQFPDLTTWMHTMRLRPSVSATAPR</sequence>
<protein>
    <submittedName>
        <fullName evidence="1">Glutathione S-transferase N-terminal domain-containing protein</fullName>
    </submittedName>
</protein>